<dbReference type="InterPro" id="IPR011231">
    <property type="entry name" value="Phage_VT1-Sakai_H0018"/>
</dbReference>
<dbReference type="AlphaFoldDB" id="A0A0W8IG68"/>
<evidence type="ECO:0008006" key="3">
    <source>
        <dbReference type="Google" id="ProtNLM"/>
    </source>
</evidence>
<organism evidence="1 2">
    <name type="scientific">Nesterenkonia jeotgali</name>
    <dbReference type="NCBI Taxonomy" id="317018"/>
    <lineage>
        <taxon>Bacteria</taxon>
        <taxon>Bacillati</taxon>
        <taxon>Actinomycetota</taxon>
        <taxon>Actinomycetes</taxon>
        <taxon>Micrococcales</taxon>
        <taxon>Micrococcaceae</taxon>
        <taxon>Nesterenkonia</taxon>
    </lineage>
</organism>
<keyword evidence="2" id="KW-1185">Reference proteome</keyword>
<sequence>MATNQRYARGEYIALTADKAYASGDPVVIGAVAGVAKIAAAEGEKVTIWLVGSYDFTVTGAAAQGEIVYLGGSGLTMTANSTPFGVALGSKGSGSGDLEVAPYGYVTPAAAPAAN</sequence>
<name>A0A0W8IG68_9MICC</name>
<dbReference type="Pfam" id="PF09956">
    <property type="entry name" value="Phage_cement_2"/>
    <property type="match status" value="1"/>
</dbReference>
<dbReference type="STRING" id="317018.AVL63_02840"/>
<protein>
    <recommendedName>
        <fullName evidence="3">DUF2190 family protein</fullName>
    </recommendedName>
</protein>
<dbReference type="OrthoDB" id="3831028at2"/>
<evidence type="ECO:0000313" key="1">
    <source>
        <dbReference type="EMBL" id="KUG58975.1"/>
    </source>
</evidence>
<dbReference type="RefSeq" id="WP_058888657.1">
    <property type="nucleotide sequence ID" value="NZ_LQBM01000003.1"/>
</dbReference>
<gene>
    <name evidence="1" type="ORF">AVL63_02840</name>
</gene>
<proteinExistence type="predicted"/>
<comment type="caution">
    <text evidence="1">The sequence shown here is derived from an EMBL/GenBank/DDBJ whole genome shotgun (WGS) entry which is preliminary data.</text>
</comment>
<dbReference type="Proteomes" id="UP000054023">
    <property type="component" value="Unassembled WGS sequence"/>
</dbReference>
<dbReference type="EMBL" id="LQBM01000003">
    <property type="protein sequence ID" value="KUG58975.1"/>
    <property type="molecule type" value="Genomic_DNA"/>
</dbReference>
<reference evidence="2" key="1">
    <citation type="submission" date="2015-12" db="EMBL/GenBank/DDBJ databases">
        <authorList>
            <person name="Nair G.R."/>
            <person name="Kaur G."/>
            <person name="Mayilraj S."/>
        </authorList>
    </citation>
    <scope>NUCLEOTIDE SEQUENCE [LARGE SCALE GENOMIC DNA]</scope>
    <source>
        <strain evidence="2">CD08_7</strain>
    </source>
</reference>
<accession>A0A0W8IG68</accession>
<evidence type="ECO:0000313" key="2">
    <source>
        <dbReference type="Proteomes" id="UP000054023"/>
    </source>
</evidence>